<accession>A0A2T0T717</accession>
<proteinExistence type="predicted"/>
<sequence>MSVVLLPDVSATDVDEGLVLLDQRHGGYWLLNRTGAASLRSLLAGSTPEEAAGRLVEKYPESAGRALEDVHSLLATLTEARLVVAS</sequence>
<dbReference type="OrthoDB" id="5195143at2"/>
<dbReference type="Pfam" id="PF05402">
    <property type="entry name" value="PqqD"/>
    <property type="match status" value="1"/>
</dbReference>
<dbReference type="AlphaFoldDB" id="A0A2T0T717"/>
<dbReference type="EMBL" id="PVTF01000005">
    <property type="protein sequence ID" value="PRY41470.1"/>
    <property type="molecule type" value="Genomic_DNA"/>
</dbReference>
<comment type="caution">
    <text evidence="1">The sequence shown here is derived from an EMBL/GenBank/DDBJ whole genome shotgun (WGS) entry which is preliminary data.</text>
</comment>
<dbReference type="NCBIfam" id="NF033530">
    <property type="entry name" value="lasso_PqqD_Strm"/>
    <property type="match status" value="1"/>
</dbReference>
<dbReference type="Gene3D" id="1.10.10.1150">
    <property type="entry name" value="Coenzyme PQQ synthesis protein D (PqqD)"/>
    <property type="match status" value="1"/>
</dbReference>
<dbReference type="InterPro" id="IPR008792">
    <property type="entry name" value="PQQD"/>
</dbReference>
<dbReference type="InterPro" id="IPR041881">
    <property type="entry name" value="PqqD_sf"/>
</dbReference>
<evidence type="ECO:0000313" key="1">
    <source>
        <dbReference type="EMBL" id="PRY41470.1"/>
    </source>
</evidence>
<dbReference type="RefSeq" id="WP_106188492.1">
    <property type="nucleotide sequence ID" value="NZ_PVTF01000005.1"/>
</dbReference>
<reference evidence="1 2" key="1">
    <citation type="submission" date="2018-03" db="EMBL/GenBank/DDBJ databases">
        <title>Genomic Encyclopedia of Archaeal and Bacterial Type Strains, Phase II (KMG-II): from individual species to whole genera.</title>
        <authorList>
            <person name="Goeker M."/>
        </authorList>
    </citation>
    <scope>NUCLEOTIDE SEQUENCE [LARGE SCALE GENOMIC DNA]</scope>
    <source>
        <strain evidence="1 2">DSM 44720</strain>
    </source>
</reference>
<keyword evidence="2" id="KW-1185">Reference proteome</keyword>
<dbReference type="Proteomes" id="UP000239494">
    <property type="component" value="Unassembled WGS sequence"/>
</dbReference>
<evidence type="ECO:0000313" key="2">
    <source>
        <dbReference type="Proteomes" id="UP000239494"/>
    </source>
</evidence>
<organism evidence="1 2">
    <name type="scientific">Umezawaea tangerina</name>
    <dbReference type="NCBI Taxonomy" id="84725"/>
    <lineage>
        <taxon>Bacteria</taxon>
        <taxon>Bacillati</taxon>
        <taxon>Actinomycetota</taxon>
        <taxon>Actinomycetes</taxon>
        <taxon>Pseudonocardiales</taxon>
        <taxon>Pseudonocardiaceae</taxon>
        <taxon>Umezawaea</taxon>
    </lineage>
</organism>
<name>A0A2T0T717_9PSEU</name>
<gene>
    <name evidence="1" type="ORF">CLV43_105228</name>
</gene>
<protein>
    <submittedName>
        <fullName evidence="1">Coenzyme PQQ synthesis protein D (PqqD)</fullName>
    </submittedName>
</protein>